<evidence type="ECO:0000313" key="1">
    <source>
        <dbReference type="EMBL" id="HAF1406536.1"/>
    </source>
</evidence>
<gene>
    <name evidence="1" type="ORF">G8M00_005186</name>
</gene>
<reference evidence="1" key="2">
    <citation type="submission" date="2020-02" db="EMBL/GenBank/DDBJ databases">
        <authorList>
            <consortium name="NCBI Pathogen Detection Project"/>
        </authorList>
    </citation>
    <scope>NUCLEOTIDE SEQUENCE</scope>
    <source>
        <strain evidence="1">MA.CK_93/00017804</strain>
    </source>
</reference>
<dbReference type="AlphaFoldDB" id="A0A742RD48"/>
<protein>
    <submittedName>
        <fullName evidence="1">Uncharacterized protein</fullName>
    </submittedName>
</protein>
<proteinExistence type="predicted"/>
<sequence>MLLSDYIDRVYGSSRGNRARFLKDNPDILPQELSRWLKAGLKIRPETGEIYKPVSRRVRVPDVAAAEAGVFLSDSLRGRLTTLAVAQNVTPDAMLSALVEREELRRQLAPVPAGEDTVPEQLIAGVVSRHFASLSEHSETEAWHLVLSALVSELVEADLLSFHTGNVTESRRLNIPRTAYYWYGGFVAKRVAMMLGCFDVYLWNEMIRPESDVVFVGDARNVVACYFICQQMCRLLKAVRLNWRKQQGAWGSRAELDEAAHRYTQRLAEGIMENGIFIGGDEQNFYRLHRYAEKKVCMGHALTADMLNH</sequence>
<name>A0A742RD48_SALER</name>
<dbReference type="EMBL" id="DAAUNA010000029">
    <property type="protein sequence ID" value="HAF1406536.1"/>
    <property type="molecule type" value="Genomic_DNA"/>
</dbReference>
<accession>A0A742RD48</accession>
<reference evidence="1" key="1">
    <citation type="journal article" date="2018" name="Genome Biol.">
        <title>SKESA: strategic k-mer extension for scrupulous assemblies.</title>
        <authorList>
            <person name="Souvorov A."/>
            <person name="Agarwala R."/>
            <person name="Lipman D.J."/>
        </authorList>
    </citation>
    <scope>NUCLEOTIDE SEQUENCE</scope>
    <source>
        <strain evidence="1">MA.CK_93/00017804</strain>
    </source>
</reference>
<organism evidence="1">
    <name type="scientific">Salmonella enterica</name>
    <name type="common">Salmonella choleraesuis</name>
    <dbReference type="NCBI Taxonomy" id="28901"/>
    <lineage>
        <taxon>Bacteria</taxon>
        <taxon>Pseudomonadati</taxon>
        <taxon>Pseudomonadota</taxon>
        <taxon>Gammaproteobacteria</taxon>
        <taxon>Enterobacterales</taxon>
        <taxon>Enterobacteriaceae</taxon>
        <taxon>Salmonella</taxon>
    </lineage>
</organism>
<comment type="caution">
    <text evidence="1">The sequence shown here is derived from an EMBL/GenBank/DDBJ whole genome shotgun (WGS) entry which is preliminary data.</text>
</comment>